<protein>
    <recommendedName>
        <fullName evidence="6">Small ribosomal subunit protein uS5m</fullName>
    </recommendedName>
    <alternativeName>
        <fullName evidence="7">28S ribosomal protein S5, mitochondrial</fullName>
    </alternativeName>
</protein>
<accession>A0A2C5Z4W5</accession>
<dbReference type="InterPro" id="IPR014721">
    <property type="entry name" value="Ribsml_uS5_D2-typ_fold_subgr"/>
</dbReference>
<keyword evidence="4" id="KW-0496">Mitochondrion</keyword>
<comment type="caution">
    <text evidence="12">The sequence shown here is derived from an EMBL/GenBank/DDBJ whole genome shotgun (WGS) entry which is preliminary data.</text>
</comment>
<dbReference type="Gene3D" id="3.30.230.10">
    <property type="match status" value="1"/>
</dbReference>
<evidence type="ECO:0000256" key="3">
    <source>
        <dbReference type="ARBA" id="ARBA00022980"/>
    </source>
</evidence>
<feature type="compositionally biased region" description="Basic and acidic residues" evidence="10">
    <location>
        <begin position="226"/>
        <end position="241"/>
    </location>
</feature>
<dbReference type="FunFam" id="3.30.230.10:FF:000002">
    <property type="entry name" value="30S ribosomal protein S5"/>
    <property type="match status" value="1"/>
</dbReference>
<dbReference type="SUPFAM" id="SSF54768">
    <property type="entry name" value="dsRNA-binding domain-like"/>
    <property type="match status" value="1"/>
</dbReference>
<dbReference type="Gene3D" id="3.30.160.20">
    <property type="match status" value="1"/>
</dbReference>
<feature type="domain" description="S5 DRBM" evidence="11">
    <location>
        <begin position="341"/>
        <end position="404"/>
    </location>
</feature>
<feature type="region of interest" description="Disordered" evidence="10">
    <location>
        <begin position="1"/>
        <end position="53"/>
    </location>
</feature>
<dbReference type="InterPro" id="IPR013810">
    <property type="entry name" value="Ribosomal_uS5_N"/>
</dbReference>
<evidence type="ECO:0000256" key="2">
    <source>
        <dbReference type="ARBA" id="ARBA00008945"/>
    </source>
</evidence>
<dbReference type="InterPro" id="IPR005324">
    <property type="entry name" value="Ribosomal_uS5_C"/>
</dbReference>
<organism evidence="12 13">
    <name type="scientific">Ophiocordyceps camponoti-rufipedis</name>
    <dbReference type="NCBI Taxonomy" id="2004952"/>
    <lineage>
        <taxon>Eukaryota</taxon>
        <taxon>Fungi</taxon>
        <taxon>Dikarya</taxon>
        <taxon>Ascomycota</taxon>
        <taxon>Pezizomycotina</taxon>
        <taxon>Sordariomycetes</taxon>
        <taxon>Hypocreomycetidae</taxon>
        <taxon>Hypocreales</taxon>
        <taxon>Ophiocordycipitaceae</taxon>
        <taxon>Ophiocordyceps</taxon>
    </lineage>
</organism>
<dbReference type="Pfam" id="PF00333">
    <property type="entry name" value="Ribosomal_S5"/>
    <property type="match status" value="1"/>
</dbReference>
<keyword evidence="5 8" id="KW-0687">Ribonucleoprotein</keyword>
<dbReference type="PANTHER" id="PTHR48277">
    <property type="entry name" value="MITOCHONDRIAL RIBOSOMAL PROTEIN S5"/>
    <property type="match status" value="1"/>
</dbReference>
<evidence type="ECO:0000256" key="1">
    <source>
        <dbReference type="ARBA" id="ARBA00004173"/>
    </source>
</evidence>
<dbReference type="Pfam" id="PF03719">
    <property type="entry name" value="Ribosomal_S5_C"/>
    <property type="match status" value="1"/>
</dbReference>
<dbReference type="Proteomes" id="UP000226431">
    <property type="component" value="Unassembled WGS sequence"/>
</dbReference>
<sequence>MSVARSTRSLFGRRLASSPSPRKGSCPLIQSRPLQSSAPRSARRSRFRNVTAEKLGLTDPARLEAYRQQKFPEYTEEELEALAKTYTPEQMEAIRAGEAAVNPDDMIIQGRLREDMHRLDYVEDFSKMDPRFDVKPESRVIPEEVRWLNDSDWLDEYGSKLLGLSLDREEAKLQQATIRALKRVKESKGDEMVDLTMEELDDLEANPKKLEKLLEVSSSSTRSRPKKSDLPPREDDKFQEKLDGLRQAWRTAMEKELDELDRQDDIEQKPEVPSSRSRMEAGTSGLLRKTSAEAPALGKIPGVAGLYKTLVKASDDADDESGAFEEFKRITGMTVQQIESLYCKCIVRRFVANQTRLGKIRSISVMAIAGNGDGWLGLGIAKSTEMGLANDTARMLAIRNMKPIRRYENRTIFGKVKAKVSGTVVELFNKPPGWGIRCPHRIFEICRAVGIHDLAARIPRSKSPMNSVKATVHALMNQPDPDLIALGRGKKMVDVRKVYYGGSVH</sequence>
<dbReference type="SUPFAM" id="SSF54211">
    <property type="entry name" value="Ribosomal protein S5 domain 2-like"/>
    <property type="match status" value="1"/>
</dbReference>
<keyword evidence="13" id="KW-1185">Reference proteome</keyword>
<name>A0A2C5Z4W5_9HYPO</name>
<evidence type="ECO:0000259" key="11">
    <source>
        <dbReference type="PROSITE" id="PS50881"/>
    </source>
</evidence>
<keyword evidence="3 8" id="KW-0689">Ribosomal protein</keyword>
<dbReference type="FunFam" id="3.30.160.20:FF:000022">
    <property type="entry name" value="28S ribosomal protein S5, mitochondrial"/>
    <property type="match status" value="1"/>
</dbReference>
<reference evidence="12 13" key="1">
    <citation type="submission" date="2017-06" db="EMBL/GenBank/DDBJ databases">
        <title>Ant-infecting Ophiocordyceps genomes reveal a high diversity of potential behavioral manipulation genes and a possible major role for enterotoxins.</title>
        <authorList>
            <person name="De Bekker C."/>
            <person name="Evans H.C."/>
            <person name="Brachmann A."/>
            <person name="Hughes D.P."/>
        </authorList>
    </citation>
    <scope>NUCLEOTIDE SEQUENCE [LARGE SCALE GENOMIC DNA]</scope>
    <source>
        <strain evidence="12 13">Map16</strain>
    </source>
</reference>
<dbReference type="AlphaFoldDB" id="A0A2C5Z4W5"/>
<evidence type="ECO:0000313" key="12">
    <source>
        <dbReference type="EMBL" id="PHH74221.1"/>
    </source>
</evidence>
<feature type="region of interest" description="Disordered" evidence="10">
    <location>
        <begin position="214"/>
        <end position="241"/>
    </location>
</feature>
<feature type="region of interest" description="Disordered" evidence="10">
    <location>
        <begin position="256"/>
        <end position="283"/>
    </location>
</feature>
<evidence type="ECO:0000256" key="10">
    <source>
        <dbReference type="SAM" id="MobiDB-lite"/>
    </source>
</evidence>
<dbReference type="PROSITE" id="PS50881">
    <property type="entry name" value="S5_DSRBD"/>
    <property type="match status" value="1"/>
</dbReference>
<comment type="similarity">
    <text evidence="2 9">Belongs to the universal ribosomal protein uS5 family.</text>
</comment>
<comment type="subcellular location">
    <subcellularLocation>
        <location evidence="1">Mitochondrion</location>
    </subcellularLocation>
</comment>
<evidence type="ECO:0000256" key="8">
    <source>
        <dbReference type="PROSITE-ProRule" id="PRU00268"/>
    </source>
</evidence>
<dbReference type="GO" id="GO:0003723">
    <property type="term" value="F:RNA binding"/>
    <property type="evidence" value="ECO:0007669"/>
    <property type="project" value="InterPro"/>
</dbReference>
<dbReference type="GO" id="GO:0003735">
    <property type="term" value="F:structural constituent of ribosome"/>
    <property type="evidence" value="ECO:0007669"/>
    <property type="project" value="UniProtKB-UniRule"/>
</dbReference>
<dbReference type="InterPro" id="IPR000851">
    <property type="entry name" value="Ribosomal_uS5"/>
</dbReference>
<dbReference type="GO" id="GO:0005763">
    <property type="term" value="C:mitochondrial small ribosomal subunit"/>
    <property type="evidence" value="ECO:0007669"/>
    <property type="project" value="UniProtKB-ARBA"/>
</dbReference>
<dbReference type="PANTHER" id="PTHR48277:SF1">
    <property type="entry name" value="MITOCHONDRIAL RIBOSOMAL PROTEIN S5"/>
    <property type="match status" value="1"/>
</dbReference>
<evidence type="ECO:0000256" key="5">
    <source>
        <dbReference type="ARBA" id="ARBA00023274"/>
    </source>
</evidence>
<proteinExistence type="inferred from homology"/>
<feature type="compositionally biased region" description="Low complexity" evidence="10">
    <location>
        <begin position="30"/>
        <end position="40"/>
    </location>
</feature>
<evidence type="ECO:0000256" key="9">
    <source>
        <dbReference type="RuleBase" id="RU003823"/>
    </source>
</evidence>
<dbReference type="STRING" id="2004952.A0A2C5Z4W5"/>
<dbReference type="OrthoDB" id="309483at2759"/>
<dbReference type="GO" id="GO:0006412">
    <property type="term" value="P:translation"/>
    <property type="evidence" value="ECO:0007669"/>
    <property type="project" value="InterPro"/>
</dbReference>
<evidence type="ECO:0000256" key="7">
    <source>
        <dbReference type="ARBA" id="ARBA00041606"/>
    </source>
</evidence>
<dbReference type="GO" id="GO:0005743">
    <property type="term" value="C:mitochondrial inner membrane"/>
    <property type="evidence" value="ECO:0007669"/>
    <property type="project" value="UniProtKB-ARBA"/>
</dbReference>
<gene>
    <name evidence="12" type="ORF">CDD80_3222</name>
</gene>
<evidence type="ECO:0000313" key="13">
    <source>
        <dbReference type="Proteomes" id="UP000226431"/>
    </source>
</evidence>
<dbReference type="InterPro" id="IPR020568">
    <property type="entry name" value="Ribosomal_Su5_D2-typ_SF"/>
</dbReference>
<evidence type="ECO:0000256" key="6">
    <source>
        <dbReference type="ARBA" id="ARBA00039335"/>
    </source>
</evidence>
<dbReference type="EMBL" id="NJES01000287">
    <property type="protein sequence ID" value="PHH74221.1"/>
    <property type="molecule type" value="Genomic_DNA"/>
</dbReference>
<evidence type="ECO:0000256" key="4">
    <source>
        <dbReference type="ARBA" id="ARBA00023128"/>
    </source>
</evidence>